<sequence length="308" mass="35006">MSRKQRPEKASSNNQFIGRTELLDWLNKTLDLHYKKVEDASNGAAFCQIVDMVHPGTVPLARLNFNALLPHECMENLKILQEVFTKNGITAIVDVASLSKGRYVAALNVLQFLYHYVKSVSSNNDKIEYDPVARRRSFHLPEHPAQPGKQPHDNKAINPSLLKTVVSRGVPILDKTLKKKKAESNLSVTSANPKPVINSPQPDQDKDLLIAQLQKKCSNLIKKNKTLAEDYELMTQERDFYYDKLRKVEEFCQDNENEIIYKKIIDILYETDEAHGFVAPDDAQSVGNEENVQDDFDQEAELPDILKS</sequence>
<keyword evidence="14" id="KW-1185">Reference proteome</keyword>
<evidence type="ECO:0000256" key="6">
    <source>
        <dbReference type="ARBA" id="ARBA00022776"/>
    </source>
</evidence>
<dbReference type="Pfam" id="PF00307">
    <property type="entry name" value="CH"/>
    <property type="match status" value="1"/>
</dbReference>
<feature type="compositionally biased region" description="Acidic residues" evidence="10">
    <location>
        <begin position="291"/>
        <end position="302"/>
    </location>
</feature>
<feature type="region of interest" description="Disordered" evidence="10">
    <location>
        <begin position="279"/>
        <end position="308"/>
    </location>
</feature>
<evidence type="ECO:0000259" key="12">
    <source>
        <dbReference type="PROSITE" id="PS51230"/>
    </source>
</evidence>
<evidence type="ECO:0000256" key="3">
    <source>
        <dbReference type="ARBA" id="ARBA00022490"/>
    </source>
</evidence>
<proteinExistence type="inferred from homology"/>
<evidence type="ECO:0000256" key="8">
    <source>
        <dbReference type="ARBA" id="ARBA00023306"/>
    </source>
</evidence>
<keyword evidence="7" id="KW-0206">Cytoskeleton</keyword>
<name>A0ABR2KUP9_9EUKA</name>
<dbReference type="InterPro" id="IPR036133">
    <property type="entry name" value="EB1_C_sf"/>
</dbReference>
<comment type="caution">
    <text evidence="13">The sequence shown here is derived from an EMBL/GenBank/DDBJ whole genome shotgun (WGS) entry which is preliminary data.</text>
</comment>
<protein>
    <submittedName>
        <fullName evidence="13">Microtubule integrity protein mal3</fullName>
    </submittedName>
</protein>
<dbReference type="InterPro" id="IPR027328">
    <property type="entry name" value="MAPRE"/>
</dbReference>
<evidence type="ECO:0000256" key="2">
    <source>
        <dbReference type="ARBA" id="ARBA00010729"/>
    </source>
</evidence>
<keyword evidence="5 9" id="KW-0493">Microtubule</keyword>
<keyword evidence="6" id="KW-0498">Mitosis</keyword>
<dbReference type="Proteomes" id="UP001470230">
    <property type="component" value="Unassembled WGS sequence"/>
</dbReference>
<comment type="subcellular location">
    <subcellularLocation>
        <location evidence="1">Cytoplasm</location>
        <location evidence="1">Cytoskeleton</location>
    </subcellularLocation>
</comment>
<accession>A0ABR2KUP9</accession>
<feature type="domain" description="EB1 C-terminal" evidence="12">
    <location>
        <begin position="209"/>
        <end position="277"/>
    </location>
</feature>
<evidence type="ECO:0000256" key="4">
    <source>
        <dbReference type="ARBA" id="ARBA00022618"/>
    </source>
</evidence>
<evidence type="ECO:0000313" key="14">
    <source>
        <dbReference type="Proteomes" id="UP001470230"/>
    </source>
</evidence>
<organism evidence="13 14">
    <name type="scientific">Tritrichomonas musculus</name>
    <dbReference type="NCBI Taxonomy" id="1915356"/>
    <lineage>
        <taxon>Eukaryota</taxon>
        <taxon>Metamonada</taxon>
        <taxon>Parabasalia</taxon>
        <taxon>Tritrichomonadida</taxon>
        <taxon>Tritrichomonadidae</taxon>
        <taxon>Tritrichomonas</taxon>
    </lineage>
</organism>
<evidence type="ECO:0000256" key="10">
    <source>
        <dbReference type="SAM" id="MobiDB-lite"/>
    </source>
</evidence>
<dbReference type="SUPFAM" id="SSF47576">
    <property type="entry name" value="Calponin-homology domain, CH-domain"/>
    <property type="match status" value="1"/>
</dbReference>
<evidence type="ECO:0000256" key="5">
    <source>
        <dbReference type="ARBA" id="ARBA00022701"/>
    </source>
</evidence>
<keyword evidence="3" id="KW-0963">Cytoplasm</keyword>
<dbReference type="SUPFAM" id="SSF140612">
    <property type="entry name" value="EB1 dimerisation domain-like"/>
    <property type="match status" value="1"/>
</dbReference>
<reference evidence="13 14" key="1">
    <citation type="submission" date="2024-04" db="EMBL/GenBank/DDBJ databases">
        <title>Tritrichomonas musculus Genome.</title>
        <authorList>
            <person name="Alves-Ferreira E."/>
            <person name="Grigg M."/>
            <person name="Lorenzi H."/>
            <person name="Galac M."/>
        </authorList>
    </citation>
    <scope>NUCLEOTIDE SEQUENCE [LARGE SCALE GENOMIC DNA]</scope>
    <source>
        <strain evidence="13 14">EAF2021</strain>
    </source>
</reference>
<evidence type="ECO:0000259" key="11">
    <source>
        <dbReference type="PROSITE" id="PS50021"/>
    </source>
</evidence>
<dbReference type="InterPro" id="IPR001715">
    <property type="entry name" value="CH_dom"/>
</dbReference>
<dbReference type="InterPro" id="IPR036872">
    <property type="entry name" value="CH_dom_sf"/>
</dbReference>
<evidence type="ECO:0000256" key="1">
    <source>
        <dbReference type="ARBA" id="ARBA00004245"/>
    </source>
</evidence>
<evidence type="ECO:0000313" key="13">
    <source>
        <dbReference type="EMBL" id="KAK8893705.1"/>
    </source>
</evidence>
<dbReference type="Pfam" id="PF03271">
    <property type="entry name" value="EB1"/>
    <property type="match status" value="1"/>
</dbReference>
<dbReference type="InterPro" id="IPR004953">
    <property type="entry name" value="EB1_C"/>
</dbReference>
<keyword evidence="8" id="KW-0131">Cell cycle</keyword>
<dbReference type="PROSITE" id="PS51230">
    <property type="entry name" value="EB1_C"/>
    <property type="match status" value="1"/>
</dbReference>
<dbReference type="EMBL" id="JAPFFF010000003">
    <property type="protein sequence ID" value="KAK8893705.1"/>
    <property type="molecule type" value="Genomic_DNA"/>
</dbReference>
<feature type="domain" description="Calponin-homology (CH)" evidence="11">
    <location>
        <begin position="16"/>
        <end position="118"/>
    </location>
</feature>
<gene>
    <name evidence="13" type="ORF">M9Y10_022133</name>
</gene>
<evidence type="ECO:0000256" key="7">
    <source>
        <dbReference type="ARBA" id="ARBA00023212"/>
    </source>
</evidence>
<comment type="similarity">
    <text evidence="2">Belongs to the MAPRE family.</text>
</comment>
<dbReference type="PROSITE" id="PS50021">
    <property type="entry name" value="CH"/>
    <property type="match status" value="1"/>
</dbReference>
<evidence type="ECO:0000256" key="9">
    <source>
        <dbReference type="PROSITE-ProRule" id="PRU00576"/>
    </source>
</evidence>
<keyword evidence="4" id="KW-0132">Cell division</keyword>
<dbReference type="Gene3D" id="1.10.418.10">
    <property type="entry name" value="Calponin-like domain"/>
    <property type="match status" value="1"/>
</dbReference>
<dbReference type="PANTHER" id="PTHR10623">
    <property type="entry name" value="MICROTUBULE-ASSOCIATED PROTEIN RP/EB FAMILY MEMBER"/>
    <property type="match status" value="1"/>
</dbReference>
<dbReference type="Gene3D" id="1.20.5.1430">
    <property type="match status" value="1"/>
</dbReference>